<dbReference type="EMBL" id="CAVN010000088">
    <property type="protein sequence ID" value="CDF57627.1"/>
    <property type="molecule type" value="Genomic_DNA"/>
</dbReference>
<dbReference type="Pfam" id="PF21537">
    <property type="entry name" value="DUF1980_C"/>
    <property type="match status" value="1"/>
</dbReference>
<evidence type="ECO:0000313" key="3">
    <source>
        <dbReference type="Proteomes" id="UP000014923"/>
    </source>
</evidence>
<dbReference type="Proteomes" id="UP000014923">
    <property type="component" value="Unassembled WGS sequence"/>
</dbReference>
<evidence type="ECO:0000313" key="2">
    <source>
        <dbReference type="EMBL" id="CDF57627.1"/>
    </source>
</evidence>
<dbReference type="InterPro" id="IPR048447">
    <property type="entry name" value="DUF1980_C"/>
</dbReference>
<sequence length="158" mass="18267">MFVMFIFVCGVYEFENSTQNIARNKEAYFTMPIMLKGEGIGEGIINVDNKNYLDVMEELHNNLDKYLGREIVIEGFIFRNKEFNKNQFVVARMLVNCCAADAQVVGLMVEGSYNVKENEWVRVRGNIKKGCYDNQEIPVIDAKSVDLIKKPKEEYIYP</sequence>
<reference evidence="2" key="1">
    <citation type="submission" date="2013-03" db="EMBL/GenBank/DDBJ databases">
        <title>Draft genome sequence of the hydrogen-ethanol-producing anaerobic alkalithermophilic Caloramator celere.</title>
        <authorList>
            <person name="Ciranna A."/>
            <person name="Larjo A."/>
            <person name="Kivisto A."/>
            <person name="Santala V."/>
            <person name="Roos C."/>
            <person name="Karp M."/>
        </authorList>
    </citation>
    <scope>NUCLEOTIDE SEQUENCE [LARGE SCALE GENOMIC DNA]</scope>
    <source>
        <strain evidence="2">DSM 8682</strain>
    </source>
</reference>
<comment type="caution">
    <text evidence="2">The sequence shown here is derived from an EMBL/GenBank/DDBJ whole genome shotgun (WGS) entry which is preliminary data.</text>
</comment>
<dbReference type="eggNOG" id="COG3689">
    <property type="taxonomic scope" value="Bacteria"/>
</dbReference>
<dbReference type="InterPro" id="IPR052955">
    <property type="entry name" value="UPF0703_membrane_permease"/>
</dbReference>
<evidence type="ECO:0000259" key="1">
    <source>
        <dbReference type="Pfam" id="PF21537"/>
    </source>
</evidence>
<dbReference type="NCBIfam" id="TIGR03943">
    <property type="entry name" value="TIGR03943 family putative permease subunit"/>
    <property type="match status" value="1"/>
</dbReference>
<name>R7RN78_9CLOT</name>
<dbReference type="HOGENOM" id="CLU_1668570_0_0_9"/>
<dbReference type="AlphaFoldDB" id="R7RN78"/>
<proteinExistence type="predicted"/>
<dbReference type="PANTHER" id="PTHR40047">
    <property type="entry name" value="UPF0703 PROTEIN YCGQ"/>
    <property type="match status" value="1"/>
</dbReference>
<protein>
    <submittedName>
        <fullName evidence="2">Uncharacterized membrane protein, YCGQ B. subtilis homolog</fullName>
    </submittedName>
</protein>
<dbReference type="InterPro" id="IPR015402">
    <property type="entry name" value="DUF1980"/>
</dbReference>
<gene>
    <name evidence="2" type="ORF">TCEL_01541</name>
</gene>
<dbReference type="PANTHER" id="PTHR40047:SF1">
    <property type="entry name" value="UPF0703 PROTEIN YCGQ"/>
    <property type="match status" value="1"/>
</dbReference>
<keyword evidence="3" id="KW-1185">Reference proteome</keyword>
<feature type="domain" description="DUF1980" evidence="1">
    <location>
        <begin position="35"/>
        <end position="158"/>
    </location>
</feature>
<organism evidence="2 3">
    <name type="scientific">Thermobrachium celere DSM 8682</name>
    <dbReference type="NCBI Taxonomy" id="941824"/>
    <lineage>
        <taxon>Bacteria</taxon>
        <taxon>Bacillati</taxon>
        <taxon>Bacillota</taxon>
        <taxon>Clostridia</taxon>
        <taxon>Eubacteriales</taxon>
        <taxon>Clostridiaceae</taxon>
        <taxon>Thermobrachium</taxon>
    </lineage>
</organism>
<accession>R7RN78</accession>